<organism evidence="2 3">
    <name type="scientific">Saxophila tyrrhenica</name>
    <dbReference type="NCBI Taxonomy" id="1690608"/>
    <lineage>
        <taxon>Eukaryota</taxon>
        <taxon>Fungi</taxon>
        <taxon>Dikarya</taxon>
        <taxon>Ascomycota</taxon>
        <taxon>Pezizomycotina</taxon>
        <taxon>Dothideomycetes</taxon>
        <taxon>Dothideomycetidae</taxon>
        <taxon>Mycosphaerellales</taxon>
        <taxon>Extremaceae</taxon>
        <taxon>Saxophila</taxon>
    </lineage>
</organism>
<dbReference type="Proteomes" id="UP001337655">
    <property type="component" value="Unassembled WGS sequence"/>
</dbReference>
<protein>
    <recommendedName>
        <fullName evidence="4">Protein kinase domain-containing protein</fullName>
    </recommendedName>
</protein>
<feature type="region of interest" description="Disordered" evidence="1">
    <location>
        <begin position="392"/>
        <end position="458"/>
    </location>
</feature>
<comment type="caution">
    <text evidence="2">The sequence shown here is derived from an EMBL/GenBank/DDBJ whole genome shotgun (WGS) entry which is preliminary data.</text>
</comment>
<sequence length="458" mass="51739">MTATKATKDSKPQWHTIEFFTDDQLDSALTIFNATCRYHIIASKKKLGTNTKVGKEYDRLARGLPIDDEASDAIKTASPDTFSSDSGVDVREGEDGTPSDDSDQTEEPTPLSGEGALKAWMVAPLANPPNSALSASEAQALSTVEEWYHCRTRFYELEQSNGGQKVEAVELEATPELEQRTERLLPNMILPKYLTNSLTAPWFRSSELEVLECSDKPVGTPYHPCRVQSHKAKETYFLKIVDNDQPQPIKRELDILHRVEKLGLRDSMHVPQLLGLVAFDNAEPTKNGQKRIMGFLLTDIKEPTPLTLMFDESVEQERREAWAAEADRIRDVLHEHNIIWGDAKADNFLVDAQDKLWIIDFGGSYTEGWVDPELNETEEGDDLGTEKIINALKDPVANVERPEEEEGEKNEEDEEKRDQRTLAPSQSESKRKRDESGDNEEDEELLPADKRSRLEVEE</sequence>
<feature type="compositionally biased region" description="Acidic residues" evidence="1">
    <location>
        <begin position="402"/>
        <end position="415"/>
    </location>
</feature>
<proteinExistence type="predicted"/>
<dbReference type="AlphaFoldDB" id="A0AAV9PFL8"/>
<keyword evidence="3" id="KW-1185">Reference proteome</keyword>
<reference evidence="2 3" key="1">
    <citation type="submission" date="2023-08" db="EMBL/GenBank/DDBJ databases">
        <title>Black Yeasts Isolated from many extreme environments.</title>
        <authorList>
            <person name="Coleine C."/>
            <person name="Stajich J.E."/>
            <person name="Selbmann L."/>
        </authorList>
    </citation>
    <scope>NUCLEOTIDE SEQUENCE [LARGE SCALE GENOMIC DNA]</scope>
    <source>
        <strain evidence="2 3">CCFEE 5935</strain>
    </source>
</reference>
<evidence type="ECO:0000313" key="2">
    <source>
        <dbReference type="EMBL" id="KAK5170625.1"/>
    </source>
</evidence>
<feature type="compositionally biased region" description="Acidic residues" evidence="1">
    <location>
        <begin position="437"/>
        <end position="446"/>
    </location>
</feature>
<dbReference type="Gene3D" id="3.30.200.20">
    <property type="entry name" value="Phosphorylase Kinase, domain 1"/>
    <property type="match status" value="1"/>
</dbReference>
<dbReference type="Gene3D" id="1.10.510.10">
    <property type="entry name" value="Transferase(Phosphotransferase) domain 1"/>
    <property type="match status" value="1"/>
</dbReference>
<dbReference type="InterPro" id="IPR011009">
    <property type="entry name" value="Kinase-like_dom_sf"/>
</dbReference>
<dbReference type="EMBL" id="JAVRRT010000007">
    <property type="protein sequence ID" value="KAK5170625.1"/>
    <property type="molecule type" value="Genomic_DNA"/>
</dbReference>
<name>A0AAV9PFL8_9PEZI</name>
<dbReference type="SUPFAM" id="SSF56112">
    <property type="entry name" value="Protein kinase-like (PK-like)"/>
    <property type="match status" value="1"/>
</dbReference>
<feature type="region of interest" description="Disordered" evidence="1">
    <location>
        <begin position="71"/>
        <end position="112"/>
    </location>
</feature>
<evidence type="ECO:0008006" key="4">
    <source>
        <dbReference type="Google" id="ProtNLM"/>
    </source>
</evidence>
<evidence type="ECO:0000256" key="1">
    <source>
        <dbReference type="SAM" id="MobiDB-lite"/>
    </source>
</evidence>
<dbReference type="RefSeq" id="XP_064659823.1">
    <property type="nucleotide sequence ID" value="XM_064802462.1"/>
</dbReference>
<evidence type="ECO:0000313" key="3">
    <source>
        <dbReference type="Proteomes" id="UP001337655"/>
    </source>
</evidence>
<feature type="compositionally biased region" description="Basic and acidic residues" evidence="1">
    <location>
        <begin position="447"/>
        <end position="458"/>
    </location>
</feature>
<accession>A0AAV9PFL8</accession>
<feature type="compositionally biased region" description="Acidic residues" evidence="1">
    <location>
        <begin position="95"/>
        <end position="106"/>
    </location>
</feature>
<gene>
    <name evidence="2" type="ORF">LTR77_005214</name>
</gene>
<dbReference type="GeneID" id="89926558"/>